<proteinExistence type="predicted"/>
<evidence type="ECO:0000313" key="1">
    <source>
        <dbReference type="EMBL" id="KIJ35365.1"/>
    </source>
</evidence>
<dbReference type="EMBL" id="KN837189">
    <property type="protein sequence ID" value="KIJ35365.1"/>
    <property type="molecule type" value="Genomic_DNA"/>
</dbReference>
<evidence type="ECO:0008006" key="3">
    <source>
        <dbReference type="Google" id="ProtNLM"/>
    </source>
</evidence>
<dbReference type="Proteomes" id="UP000054279">
    <property type="component" value="Unassembled WGS sequence"/>
</dbReference>
<name>A0A0C9VCX1_SPHS4</name>
<gene>
    <name evidence="1" type="ORF">M422DRAFT_262325</name>
</gene>
<organism evidence="1 2">
    <name type="scientific">Sphaerobolus stellatus (strain SS14)</name>
    <dbReference type="NCBI Taxonomy" id="990650"/>
    <lineage>
        <taxon>Eukaryota</taxon>
        <taxon>Fungi</taxon>
        <taxon>Dikarya</taxon>
        <taxon>Basidiomycota</taxon>
        <taxon>Agaricomycotina</taxon>
        <taxon>Agaricomycetes</taxon>
        <taxon>Phallomycetidae</taxon>
        <taxon>Geastrales</taxon>
        <taxon>Sphaerobolaceae</taxon>
        <taxon>Sphaerobolus</taxon>
    </lineage>
</organism>
<evidence type="ECO:0000313" key="2">
    <source>
        <dbReference type="Proteomes" id="UP000054279"/>
    </source>
</evidence>
<dbReference type="AlphaFoldDB" id="A0A0C9VCX1"/>
<protein>
    <recommendedName>
        <fullName evidence="3">F-box domain-containing protein</fullName>
    </recommendedName>
</protein>
<keyword evidence="2" id="KW-1185">Reference proteome</keyword>
<dbReference type="HOGENOM" id="CLU_1272968_0_0_1"/>
<sequence>MSELELSVHMDPLASTAQTPSSNSLPAASTSMGMRRPRTLFDCPAEIVESIILDIDGPQDLLQLALACKVLSKRIIPHHIQFQILKIGLADILAGLWSALLQHKSLVSRYRTVEIYGSIGPESPVLPHCLLPLATELAPSQADFVYIEGKIILDLGPLISHMANLTTLKTFTTPSELLPFLRLLSRSTPCLVSLDLSLPLLLPIFFVKQLHSAMVRP</sequence>
<accession>A0A0C9VCX1</accession>
<reference evidence="1 2" key="1">
    <citation type="submission" date="2014-06" db="EMBL/GenBank/DDBJ databases">
        <title>Evolutionary Origins and Diversification of the Mycorrhizal Mutualists.</title>
        <authorList>
            <consortium name="DOE Joint Genome Institute"/>
            <consortium name="Mycorrhizal Genomics Consortium"/>
            <person name="Kohler A."/>
            <person name="Kuo A."/>
            <person name="Nagy L.G."/>
            <person name="Floudas D."/>
            <person name="Copeland A."/>
            <person name="Barry K.W."/>
            <person name="Cichocki N."/>
            <person name="Veneault-Fourrey C."/>
            <person name="LaButti K."/>
            <person name="Lindquist E.A."/>
            <person name="Lipzen A."/>
            <person name="Lundell T."/>
            <person name="Morin E."/>
            <person name="Murat C."/>
            <person name="Riley R."/>
            <person name="Ohm R."/>
            <person name="Sun H."/>
            <person name="Tunlid A."/>
            <person name="Henrissat B."/>
            <person name="Grigoriev I.V."/>
            <person name="Hibbett D.S."/>
            <person name="Martin F."/>
        </authorList>
    </citation>
    <scope>NUCLEOTIDE SEQUENCE [LARGE SCALE GENOMIC DNA]</scope>
    <source>
        <strain evidence="1 2">SS14</strain>
    </source>
</reference>